<evidence type="ECO:0000313" key="2">
    <source>
        <dbReference type="EMBL" id="GJE86612.1"/>
    </source>
</evidence>
<evidence type="ECO:0000256" key="1">
    <source>
        <dbReference type="SAM" id="SignalP"/>
    </source>
</evidence>
<gene>
    <name evidence="2" type="ORF">PsYK624_026920</name>
</gene>
<sequence>MVHETRRLLEAAAALHTLLLAAGIPHAFHGDFVVAMLANAPHCNEIFCIVEGGASAHPFRRVRQACASSEDMSTRSSPWTNRLHATYNRLIPSVDIEILPAGEEGPRRLDETTVMMLAGIPVLTYSEFIRAKLKAWVIRRAEHDAEDIVFVMSRYWSEVDINRIPEQDMREFVRQRPAAAAPWSQLKKKYSQSS</sequence>
<accession>A0A9P3G1X5</accession>
<evidence type="ECO:0000313" key="3">
    <source>
        <dbReference type="Proteomes" id="UP000703269"/>
    </source>
</evidence>
<protein>
    <submittedName>
        <fullName evidence="2">Uncharacterized protein</fullName>
    </submittedName>
</protein>
<name>A0A9P3G1X5_9APHY</name>
<dbReference type="EMBL" id="BPQB01000004">
    <property type="protein sequence ID" value="GJE86612.1"/>
    <property type="molecule type" value="Genomic_DNA"/>
</dbReference>
<feature type="signal peptide" evidence="1">
    <location>
        <begin position="1"/>
        <end position="23"/>
    </location>
</feature>
<dbReference type="AlphaFoldDB" id="A0A9P3G1X5"/>
<reference evidence="2 3" key="1">
    <citation type="submission" date="2021-08" db="EMBL/GenBank/DDBJ databases">
        <title>Draft Genome Sequence of Phanerochaete sordida strain YK-624.</title>
        <authorList>
            <person name="Mori T."/>
            <person name="Dohra H."/>
            <person name="Suzuki T."/>
            <person name="Kawagishi H."/>
            <person name="Hirai H."/>
        </authorList>
    </citation>
    <scope>NUCLEOTIDE SEQUENCE [LARGE SCALE GENOMIC DNA]</scope>
    <source>
        <strain evidence="2 3">YK-624</strain>
    </source>
</reference>
<dbReference type="Proteomes" id="UP000703269">
    <property type="component" value="Unassembled WGS sequence"/>
</dbReference>
<proteinExistence type="predicted"/>
<feature type="chain" id="PRO_5040163430" evidence="1">
    <location>
        <begin position="24"/>
        <end position="194"/>
    </location>
</feature>
<keyword evidence="1" id="KW-0732">Signal</keyword>
<organism evidence="2 3">
    <name type="scientific">Phanerochaete sordida</name>
    <dbReference type="NCBI Taxonomy" id="48140"/>
    <lineage>
        <taxon>Eukaryota</taxon>
        <taxon>Fungi</taxon>
        <taxon>Dikarya</taxon>
        <taxon>Basidiomycota</taxon>
        <taxon>Agaricomycotina</taxon>
        <taxon>Agaricomycetes</taxon>
        <taxon>Polyporales</taxon>
        <taxon>Phanerochaetaceae</taxon>
        <taxon>Phanerochaete</taxon>
    </lineage>
</organism>
<keyword evidence="3" id="KW-1185">Reference proteome</keyword>
<dbReference type="OrthoDB" id="3168582at2759"/>
<comment type="caution">
    <text evidence="2">The sequence shown here is derived from an EMBL/GenBank/DDBJ whole genome shotgun (WGS) entry which is preliminary data.</text>
</comment>